<dbReference type="AlphaFoldDB" id="A0AA97JUJ5"/>
<keyword evidence="7" id="KW-1015">Disulfide bond</keyword>
<evidence type="ECO:0000313" key="16">
    <source>
        <dbReference type="RefSeq" id="XP_054844530.1"/>
    </source>
</evidence>
<comment type="subcellular location">
    <subcellularLocation>
        <location evidence="1">Cell membrane</location>
        <topology evidence="1">Multi-pass membrane protein</topology>
    </subcellularLocation>
</comment>
<feature type="transmembrane region" description="Helical" evidence="13">
    <location>
        <begin position="164"/>
        <end position="184"/>
    </location>
</feature>
<evidence type="ECO:0000256" key="13">
    <source>
        <dbReference type="SAM" id="Phobius"/>
    </source>
</evidence>
<keyword evidence="6 13" id="KW-0472">Membrane</keyword>
<dbReference type="KEGG" id="emc:129335765"/>
<feature type="transmembrane region" description="Helical" evidence="13">
    <location>
        <begin position="290"/>
        <end position="315"/>
    </location>
</feature>
<evidence type="ECO:0000256" key="10">
    <source>
        <dbReference type="ARBA" id="ARBA00023224"/>
    </source>
</evidence>
<dbReference type="GO" id="GO:0006954">
    <property type="term" value="P:inflammatory response"/>
    <property type="evidence" value="ECO:0007669"/>
    <property type="project" value="TreeGrafter"/>
</dbReference>
<evidence type="ECO:0000256" key="11">
    <source>
        <dbReference type="ARBA" id="ARBA00025736"/>
    </source>
</evidence>
<evidence type="ECO:0000313" key="15">
    <source>
        <dbReference type="Proteomes" id="UP001190640"/>
    </source>
</evidence>
<evidence type="ECO:0000256" key="2">
    <source>
        <dbReference type="ARBA" id="ARBA00022475"/>
    </source>
</evidence>
<evidence type="ECO:0000256" key="12">
    <source>
        <dbReference type="SAM" id="MobiDB-lite"/>
    </source>
</evidence>
<dbReference type="GO" id="GO:0004982">
    <property type="term" value="F:N-formyl peptide receptor activity"/>
    <property type="evidence" value="ECO:0007669"/>
    <property type="project" value="TreeGrafter"/>
</dbReference>
<dbReference type="InterPro" id="IPR000276">
    <property type="entry name" value="GPCR_Rhodpsn"/>
</dbReference>
<gene>
    <name evidence="16" type="primary">LOC129335765</name>
</gene>
<keyword evidence="10" id="KW-0807">Transducer</keyword>
<dbReference type="GO" id="GO:0004875">
    <property type="term" value="F:complement receptor activity"/>
    <property type="evidence" value="ECO:0007669"/>
    <property type="project" value="TreeGrafter"/>
</dbReference>
<dbReference type="InterPro" id="IPR017452">
    <property type="entry name" value="GPCR_Rhodpsn_7TM"/>
</dbReference>
<proteinExistence type="inferred from homology"/>
<evidence type="ECO:0000256" key="7">
    <source>
        <dbReference type="ARBA" id="ARBA00023157"/>
    </source>
</evidence>
<feature type="transmembrane region" description="Helical" evidence="13">
    <location>
        <begin position="217"/>
        <end position="240"/>
    </location>
</feature>
<organism evidence="15 16">
    <name type="scientific">Eublepharis macularius</name>
    <name type="common">Leopard gecko</name>
    <name type="synonym">Cyrtodactylus macularius</name>
    <dbReference type="NCBI Taxonomy" id="481883"/>
    <lineage>
        <taxon>Eukaryota</taxon>
        <taxon>Metazoa</taxon>
        <taxon>Chordata</taxon>
        <taxon>Craniata</taxon>
        <taxon>Vertebrata</taxon>
        <taxon>Euteleostomi</taxon>
        <taxon>Lepidosauria</taxon>
        <taxon>Squamata</taxon>
        <taxon>Bifurcata</taxon>
        <taxon>Gekkota</taxon>
        <taxon>Eublepharidae</taxon>
        <taxon>Eublepharinae</taxon>
        <taxon>Eublepharis</taxon>
    </lineage>
</organism>
<feature type="transmembrane region" description="Helical" evidence="13">
    <location>
        <begin position="252"/>
        <end position="270"/>
    </location>
</feature>
<keyword evidence="15" id="KW-1185">Reference proteome</keyword>
<evidence type="ECO:0000256" key="3">
    <source>
        <dbReference type="ARBA" id="ARBA00022692"/>
    </source>
</evidence>
<dbReference type="GeneID" id="129335765"/>
<comment type="similarity">
    <text evidence="11">Belongs to the chemokine-like receptor (CMKLR) family.</text>
</comment>
<evidence type="ECO:0000256" key="5">
    <source>
        <dbReference type="ARBA" id="ARBA00023040"/>
    </source>
</evidence>
<keyword evidence="3 13" id="KW-0812">Transmembrane</keyword>
<reference evidence="16" key="1">
    <citation type="submission" date="2025-08" db="UniProtKB">
        <authorList>
            <consortium name="RefSeq"/>
        </authorList>
    </citation>
    <scope>IDENTIFICATION</scope>
    <source>
        <tissue evidence="16">Blood</tissue>
    </source>
</reference>
<keyword evidence="8" id="KW-0675">Receptor</keyword>
<dbReference type="RefSeq" id="XP_054844530.1">
    <property type="nucleotide sequence ID" value="XM_054988555.1"/>
</dbReference>
<keyword evidence="4 13" id="KW-1133">Transmembrane helix</keyword>
<dbReference type="Proteomes" id="UP001190640">
    <property type="component" value="Chromosome 9"/>
</dbReference>
<protein>
    <submittedName>
        <fullName evidence="16">Chemerin-like receptor 1</fullName>
    </submittedName>
</protein>
<dbReference type="Gene3D" id="1.20.1070.10">
    <property type="entry name" value="Rhodopsin 7-helix transmembrane proteins"/>
    <property type="match status" value="1"/>
</dbReference>
<dbReference type="PROSITE" id="PS50262">
    <property type="entry name" value="G_PROTEIN_RECEP_F1_2"/>
    <property type="match status" value="1"/>
</dbReference>
<feature type="domain" description="G-protein coupled receptors family 1 profile" evidence="14">
    <location>
        <begin position="66"/>
        <end position="312"/>
    </location>
</feature>
<dbReference type="GO" id="GO:0007200">
    <property type="term" value="P:phospholipase C-activating G protein-coupled receptor signaling pathway"/>
    <property type="evidence" value="ECO:0007669"/>
    <property type="project" value="TreeGrafter"/>
</dbReference>
<feature type="transmembrane region" description="Helical" evidence="13">
    <location>
        <begin position="126"/>
        <end position="144"/>
    </location>
</feature>
<dbReference type="Pfam" id="PF00001">
    <property type="entry name" value="7tm_1"/>
    <property type="match status" value="1"/>
</dbReference>
<dbReference type="SUPFAM" id="SSF81321">
    <property type="entry name" value="Family A G protein-coupled receptor-like"/>
    <property type="match status" value="1"/>
</dbReference>
<feature type="transmembrane region" description="Helical" evidence="13">
    <location>
        <begin position="86"/>
        <end position="106"/>
    </location>
</feature>
<dbReference type="PANTHER" id="PTHR24225:SF0">
    <property type="entry name" value="N-FORMYL PEPTIDE RECEPTOR 2"/>
    <property type="match status" value="1"/>
</dbReference>
<feature type="region of interest" description="Disordered" evidence="12">
    <location>
        <begin position="337"/>
        <end position="361"/>
    </location>
</feature>
<accession>A0AA97JUJ5</accession>
<dbReference type="PRINTS" id="PR00237">
    <property type="entry name" value="GPCRRHODOPSN"/>
</dbReference>
<dbReference type="InterPro" id="IPR000826">
    <property type="entry name" value="Formyl_rcpt-rel"/>
</dbReference>
<evidence type="ECO:0000259" key="14">
    <source>
        <dbReference type="PROSITE" id="PS50262"/>
    </source>
</evidence>
<dbReference type="PANTHER" id="PTHR24225">
    <property type="entry name" value="CHEMOTACTIC RECEPTOR"/>
    <property type="match status" value="1"/>
</dbReference>
<dbReference type="GO" id="GO:0007204">
    <property type="term" value="P:positive regulation of cytosolic calcium ion concentration"/>
    <property type="evidence" value="ECO:0007669"/>
    <property type="project" value="TreeGrafter"/>
</dbReference>
<keyword evidence="9" id="KW-0325">Glycoprotein</keyword>
<keyword evidence="2" id="KW-1003">Cell membrane</keyword>
<keyword evidence="5" id="KW-0297">G-protein coupled receptor</keyword>
<evidence type="ECO:0000256" key="8">
    <source>
        <dbReference type="ARBA" id="ARBA00023170"/>
    </source>
</evidence>
<name>A0AA97JUJ5_EUBMA</name>
<evidence type="ECO:0000256" key="6">
    <source>
        <dbReference type="ARBA" id="ARBA00023136"/>
    </source>
</evidence>
<dbReference type="PRINTS" id="PR00526">
    <property type="entry name" value="FMETLEUPHER"/>
</dbReference>
<feature type="compositionally biased region" description="Polar residues" evidence="12">
    <location>
        <begin position="350"/>
        <end position="361"/>
    </location>
</feature>
<dbReference type="GO" id="GO:0005886">
    <property type="term" value="C:plasma membrane"/>
    <property type="evidence" value="ECO:0007669"/>
    <property type="project" value="UniProtKB-SubCell"/>
</dbReference>
<evidence type="ECO:0000256" key="1">
    <source>
        <dbReference type="ARBA" id="ARBA00004651"/>
    </source>
</evidence>
<evidence type="ECO:0000256" key="9">
    <source>
        <dbReference type="ARBA" id="ARBA00023180"/>
    </source>
</evidence>
<evidence type="ECO:0000256" key="4">
    <source>
        <dbReference type="ARBA" id="ARBA00022989"/>
    </source>
</evidence>
<sequence>MAMSRGANGMKNTTVTTPVGVALADSTISVSPYDPDDEYWQEILRRRITLALLVIYSIIFTLGLVGNGLVILILGSYMKKTVNTIWFLNLTVANFICACSLPLRIVHSALKLHWPFGKAICKLNDSVAYLNLYASAYFLMALSVDRCVSAKSSGWAQNPQRNRIACFVASGIWVLALVLSSPRIHFRSTMPSPIDEEVTICFFIYGSTFKQTKINRLIMLISQCIFAFVIPISVTIASYVPRAKGQGPVARWSKSFTVITAVTATFYLSWLPYHVFSFLDTQLYTTSKVLIIGTPLATGLAFASTCVNPILYIVIGYDFKERPRRSTLAAFENVFGEESSSSRRMPETQAKPSTEMNSPDL</sequence>
<feature type="transmembrane region" description="Helical" evidence="13">
    <location>
        <begin position="48"/>
        <end position="74"/>
    </location>
</feature>